<name>A0A8B6EZ74_MYTGA</name>
<gene>
    <name evidence="1" type="ORF">MGAL_10B038407</name>
</gene>
<comment type="caution">
    <text evidence="1">The sequence shown here is derived from an EMBL/GenBank/DDBJ whole genome shotgun (WGS) entry which is preliminary data.</text>
</comment>
<keyword evidence="2" id="KW-1185">Reference proteome</keyword>
<sequence>MEVDTEDELFEVFSDEEVNDKAAHVSMAVGTVEAVSEVDSYLSCPIASCNNIKMDCGPSAYYCDACCKRIHQNILFHKPHQWKQTMYVPIQMTNELARKDHICESSYSTSIYAVDVRVYNIHNEKNIYRAVNVRYVLSIFALVSMNCISKVIGRSDHAERDRGLVSTG</sequence>
<dbReference type="EMBL" id="UYJE01005995">
    <property type="protein sequence ID" value="VDI42282.1"/>
    <property type="molecule type" value="Genomic_DNA"/>
</dbReference>
<dbReference type="AlphaFoldDB" id="A0A8B6EZ74"/>
<organism evidence="1 2">
    <name type="scientific">Mytilus galloprovincialis</name>
    <name type="common">Mediterranean mussel</name>
    <dbReference type="NCBI Taxonomy" id="29158"/>
    <lineage>
        <taxon>Eukaryota</taxon>
        <taxon>Metazoa</taxon>
        <taxon>Spiralia</taxon>
        <taxon>Lophotrochozoa</taxon>
        <taxon>Mollusca</taxon>
        <taxon>Bivalvia</taxon>
        <taxon>Autobranchia</taxon>
        <taxon>Pteriomorphia</taxon>
        <taxon>Mytilida</taxon>
        <taxon>Mytiloidea</taxon>
        <taxon>Mytilidae</taxon>
        <taxon>Mytilinae</taxon>
        <taxon>Mytilus</taxon>
    </lineage>
</organism>
<dbReference type="OrthoDB" id="10063408at2759"/>
<evidence type="ECO:0000313" key="1">
    <source>
        <dbReference type="EMBL" id="VDI42282.1"/>
    </source>
</evidence>
<dbReference type="Proteomes" id="UP000596742">
    <property type="component" value="Unassembled WGS sequence"/>
</dbReference>
<reference evidence="1" key="1">
    <citation type="submission" date="2018-11" db="EMBL/GenBank/DDBJ databases">
        <authorList>
            <person name="Alioto T."/>
            <person name="Alioto T."/>
        </authorList>
    </citation>
    <scope>NUCLEOTIDE SEQUENCE</scope>
</reference>
<proteinExistence type="predicted"/>
<accession>A0A8B6EZ74</accession>
<evidence type="ECO:0000313" key="2">
    <source>
        <dbReference type="Proteomes" id="UP000596742"/>
    </source>
</evidence>
<protein>
    <submittedName>
        <fullName evidence="1">Uncharacterized protein</fullName>
    </submittedName>
</protein>
<feature type="non-terminal residue" evidence="1">
    <location>
        <position position="1"/>
    </location>
</feature>